<evidence type="ECO:0000256" key="2">
    <source>
        <dbReference type="ARBA" id="ARBA00023163"/>
    </source>
</evidence>
<protein>
    <recommendedName>
        <fullName evidence="5">Fido domain-containing protein</fullName>
    </recommendedName>
</protein>
<dbReference type="InterPro" id="IPR036597">
    <property type="entry name" value="Fido-like_dom_sf"/>
</dbReference>
<dbReference type="PROSITE" id="PS51459">
    <property type="entry name" value="FIDO"/>
    <property type="match status" value="1"/>
</dbReference>
<evidence type="ECO:0000256" key="1">
    <source>
        <dbReference type="ARBA" id="ARBA00023015"/>
    </source>
</evidence>
<dbReference type="Pfam" id="PF08220">
    <property type="entry name" value="HTH_DeoR"/>
    <property type="match status" value="1"/>
</dbReference>
<dbReference type="Gene3D" id="1.10.10.10">
    <property type="entry name" value="Winged helix-like DNA-binding domain superfamily/Winged helix DNA-binding domain"/>
    <property type="match status" value="1"/>
</dbReference>
<dbReference type="EMBL" id="PEXA01000049">
    <property type="protein sequence ID" value="PIU33143.1"/>
    <property type="molecule type" value="Genomic_DNA"/>
</dbReference>
<dbReference type="InterPro" id="IPR003812">
    <property type="entry name" value="Fido"/>
</dbReference>
<dbReference type="InterPro" id="IPR001034">
    <property type="entry name" value="DeoR_HTH"/>
</dbReference>
<dbReference type="Pfam" id="PF02661">
    <property type="entry name" value="Fic"/>
    <property type="match status" value="1"/>
</dbReference>
<dbReference type="PANTHER" id="PTHR13504:SF38">
    <property type="entry name" value="FIDO DOMAIN-CONTAINING PROTEIN"/>
    <property type="match status" value="1"/>
</dbReference>
<dbReference type="GO" id="GO:0003700">
    <property type="term" value="F:DNA-binding transcription factor activity"/>
    <property type="evidence" value="ECO:0007669"/>
    <property type="project" value="InterPro"/>
</dbReference>
<keyword evidence="2" id="KW-0804">Transcription</keyword>
<reference evidence="7" key="1">
    <citation type="submission" date="2017-09" db="EMBL/GenBank/DDBJ databases">
        <title>Depth-based differentiation of microbial function through sediment-hosted aquifers and enrichment of novel symbionts in the deep terrestrial subsurface.</title>
        <authorList>
            <person name="Probst A.J."/>
            <person name="Ladd B."/>
            <person name="Jarett J.K."/>
            <person name="Geller-Mcgrath D.E."/>
            <person name="Sieber C.M.K."/>
            <person name="Emerson J.B."/>
            <person name="Anantharaman K."/>
            <person name="Thomas B.C."/>
            <person name="Malmstrom R."/>
            <person name="Stieglmeier M."/>
            <person name="Klingl A."/>
            <person name="Woyke T."/>
            <person name="Ryan C.M."/>
            <person name="Banfield J.F."/>
        </authorList>
    </citation>
    <scope>NUCLEOTIDE SEQUENCE [LARGE SCALE GENOMIC DNA]</scope>
</reference>
<dbReference type="Proteomes" id="UP000229559">
    <property type="component" value="Unassembled WGS sequence"/>
</dbReference>
<evidence type="ECO:0000313" key="7">
    <source>
        <dbReference type="Proteomes" id="UP000229559"/>
    </source>
</evidence>
<accession>A0A2M6YPU7</accession>
<proteinExistence type="predicted"/>
<dbReference type="Gene3D" id="1.10.3290.10">
    <property type="entry name" value="Fido-like domain"/>
    <property type="match status" value="1"/>
</dbReference>
<dbReference type="AlphaFoldDB" id="A0A2M6YPU7"/>
<gene>
    <name evidence="6" type="ORF">COT04_01575</name>
</gene>
<dbReference type="SUPFAM" id="SSF140931">
    <property type="entry name" value="Fic-like"/>
    <property type="match status" value="1"/>
</dbReference>
<dbReference type="InterPro" id="IPR036388">
    <property type="entry name" value="WH-like_DNA-bd_sf"/>
</dbReference>
<evidence type="ECO:0000259" key="5">
    <source>
        <dbReference type="PROSITE" id="PS51459"/>
    </source>
</evidence>
<comment type="caution">
    <text evidence="6">The sequence shown here is derived from an EMBL/GenBank/DDBJ whole genome shotgun (WGS) entry which is preliminary data.</text>
</comment>
<evidence type="ECO:0000256" key="4">
    <source>
        <dbReference type="PIRSR" id="PIRSR640198-3"/>
    </source>
</evidence>
<evidence type="ECO:0000256" key="3">
    <source>
        <dbReference type="PIRSR" id="PIRSR640198-1"/>
    </source>
</evidence>
<dbReference type="PANTHER" id="PTHR13504">
    <property type="entry name" value="FIDO DOMAIN-CONTAINING PROTEIN DDB_G0283145"/>
    <property type="match status" value="1"/>
</dbReference>
<dbReference type="InterPro" id="IPR040198">
    <property type="entry name" value="Fido_containing"/>
</dbReference>
<feature type="domain" description="Fido" evidence="5">
    <location>
        <begin position="106"/>
        <end position="262"/>
    </location>
</feature>
<organism evidence="6 7">
    <name type="scientific">Candidatus Shapirobacteria bacterium CG07_land_8_20_14_0_80_39_12</name>
    <dbReference type="NCBI Taxonomy" id="1974480"/>
    <lineage>
        <taxon>Bacteria</taxon>
        <taxon>Candidatus Shapironibacteriota</taxon>
    </lineage>
</organism>
<feature type="active site" evidence="3">
    <location>
        <position position="192"/>
    </location>
</feature>
<keyword evidence="1" id="KW-0805">Transcription regulation</keyword>
<sequence length="355" mass="41066">MYFPNFTINNDILANIGLIEAAREVVENAPLIPLYEARFVNDAILRTVHHGTHLEGNYLTLNEVRKTIEGETIVARGRDIQEVINYRNVLTYIEQQEKERSGKKKYDESLLKKIHQLTCQRILAEEELGQYRKAQVILKNSFTGEVSFRPPAALEVPFLMEDFFEWLNSSEALKIHPILRAGITHYYLVAVHPFVEGNGRTARAFATLILFMENYDIKKIFSLEEYFDKDAPAYFQALFDVSNQSQEISERDLTPWLTYFTQAMAVELTRIKEKIKRLSTDLKIKNKIGGQIPLNERQIKLMEYLQTNGSITTPEARKILSEYSDDTLVRDFNYLAKKGILKKEGKTKAARYVLK</sequence>
<name>A0A2M6YPU7_9BACT</name>
<evidence type="ECO:0000313" key="6">
    <source>
        <dbReference type="EMBL" id="PIU33143.1"/>
    </source>
</evidence>
<feature type="site" description="Important for autoinhibition of adenylyltransferase activity" evidence="4">
    <location>
        <position position="55"/>
    </location>
</feature>